<dbReference type="AlphaFoldDB" id="A0A0A8XZU1"/>
<feature type="signal peptide" evidence="1">
    <location>
        <begin position="1"/>
        <end position="24"/>
    </location>
</feature>
<dbReference type="EMBL" id="GBRH01278489">
    <property type="protein sequence ID" value="JAD19406.1"/>
    <property type="molecule type" value="Transcribed_RNA"/>
</dbReference>
<organism evidence="2">
    <name type="scientific">Arundo donax</name>
    <name type="common">Giant reed</name>
    <name type="synonym">Donax arundinaceus</name>
    <dbReference type="NCBI Taxonomy" id="35708"/>
    <lineage>
        <taxon>Eukaryota</taxon>
        <taxon>Viridiplantae</taxon>
        <taxon>Streptophyta</taxon>
        <taxon>Embryophyta</taxon>
        <taxon>Tracheophyta</taxon>
        <taxon>Spermatophyta</taxon>
        <taxon>Magnoliopsida</taxon>
        <taxon>Liliopsida</taxon>
        <taxon>Poales</taxon>
        <taxon>Poaceae</taxon>
        <taxon>PACMAD clade</taxon>
        <taxon>Arundinoideae</taxon>
        <taxon>Arundineae</taxon>
        <taxon>Arundo</taxon>
    </lineage>
</organism>
<feature type="chain" id="PRO_5002044549" evidence="1">
    <location>
        <begin position="25"/>
        <end position="225"/>
    </location>
</feature>
<name>A0A0A8XZU1_ARUDO</name>
<evidence type="ECO:0000313" key="2">
    <source>
        <dbReference type="EMBL" id="JAD19406.1"/>
    </source>
</evidence>
<accession>A0A0A8XZU1</accession>
<sequence length="225" mass="24651">MALPPTAAPLLLLLLRQALRRGLSRRPISTAAFLPHGAVALLPLSPSTAARSSMLDLILAIGLRRLLGRLTPREAAVGGGVMAPQASLHLHIHRFRPPMLLCRLMLNYSWMMSLLSVLRSSMSVLPRFMPNASSSSEDHPLPRFVTNLAEAKIAITEWHNGGRPLVVEVVPTTPYKTAMDIKRAVEKSGAEVLYWGATFLTILECGQGKERKAKEGEESVELHQL</sequence>
<protein>
    <submittedName>
        <fullName evidence="2">Uncharacterized protein</fullName>
    </submittedName>
</protein>
<proteinExistence type="predicted"/>
<evidence type="ECO:0000256" key="1">
    <source>
        <dbReference type="SAM" id="SignalP"/>
    </source>
</evidence>
<reference evidence="2" key="2">
    <citation type="journal article" date="2015" name="Data Brief">
        <title>Shoot transcriptome of the giant reed, Arundo donax.</title>
        <authorList>
            <person name="Barrero R.A."/>
            <person name="Guerrero F.D."/>
            <person name="Moolhuijzen P."/>
            <person name="Goolsby J.A."/>
            <person name="Tidwell J."/>
            <person name="Bellgard S.E."/>
            <person name="Bellgard M.I."/>
        </authorList>
    </citation>
    <scope>NUCLEOTIDE SEQUENCE</scope>
    <source>
        <tissue evidence="2">Shoot tissue taken approximately 20 cm above the soil surface</tissue>
    </source>
</reference>
<reference evidence="2" key="1">
    <citation type="submission" date="2014-09" db="EMBL/GenBank/DDBJ databases">
        <authorList>
            <person name="Magalhaes I.L.F."/>
            <person name="Oliveira U."/>
            <person name="Santos F.R."/>
            <person name="Vidigal T.H.D.A."/>
            <person name="Brescovit A.D."/>
            <person name="Santos A.J."/>
        </authorList>
    </citation>
    <scope>NUCLEOTIDE SEQUENCE</scope>
    <source>
        <tissue evidence="2">Shoot tissue taken approximately 20 cm above the soil surface</tissue>
    </source>
</reference>
<keyword evidence="1" id="KW-0732">Signal</keyword>